<organism evidence="1">
    <name type="scientific">Ananas comosus var. bracteatus</name>
    <name type="common">red pineapple</name>
    <dbReference type="NCBI Taxonomy" id="296719"/>
    <lineage>
        <taxon>Eukaryota</taxon>
        <taxon>Viridiplantae</taxon>
        <taxon>Streptophyta</taxon>
        <taxon>Embryophyta</taxon>
        <taxon>Tracheophyta</taxon>
        <taxon>Spermatophyta</taxon>
        <taxon>Magnoliopsida</taxon>
        <taxon>Liliopsida</taxon>
        <taxon>Poales</taxon>
        <taxon>Bromeliaceae</taxon>
        <taxon>Bromelioideae</taxon>
        <taxon>Ananas</taxon>
    </lineage>
</organism>
<dbReference type="AlphaFoldDB" id="A0A6V7NZC0"/>
<sequence>MAMASTTTAAASMLLSGSMSSADGLTPPNFLARAVLPCSSSIATISASAPFPTVTLDLTHSPTPLQFHRPAAPLAFPPPVPPPPPPPQLFGRALYDSTKFSGLHASAGGGGPDNVKVADSVSAATAAIAADPNFTAALAAAITSYIGNSGSGSGGGGSGVENMKITKYMITRIVVITTWEDNLNIELINYES</sequence>
<proteinExistence type="predicted"/>
<dbReference type="PANTHER" id="PTHR31429">
    <property type="entry name" value="WRKY TRANSCRIPTION FACTOR 36-RELATED"/>
    <property type="match status" value="1"/>
</dbReference>
<gene>
    <name evidence="1" type="ORF">CB5_LOCUS7141</name>
</gene>
<evidence type="ECO:0000313" key="1">
    <source>
        <dbReference type="EMBL" id="CAD1823930.1"/>
    </source>
</evidence>
<protein>
    <submittedName>
        <fullName evidence="1">Uncharacterized protein</fullName>
    </submittedName>
</protein>
<dbReference type="PANTHER" id="PTHR31429:SF106">
    <property type="entry name" value="WRKY TRANSCRIPTION FACTOR 31-RELATED"/>
    <property type="match status" value="1"/>
</dbReference>
<dbReference type="GO" id="GO:0003700">
    <property type="term" value="F:DNA-binding transcription factor activity"/>
    <property type="evidence" value="ECO:0007669"/>
    <property type="project" value="InterPro"/>
</dbReference>
<dbReference type="EMBL" id="LR862143">
    <property type="protein sequence ID" value="CAD1823930.1"/>
    <property type="molecule type" value="Genomic_DNA"/>
</dbReference>
<reference evidence="1" key="1">
    <citation type="submission" date="2020-07" db="EMBL/GenBank/DDBJ databases">
        <authorList>
            <person name="Lin J."/>
        </authorList>
    </citation>
    <scope>NUCLEOTIDE SEQUENCE</scope>
</reference>
<dbReference type="InterPro" id="IPR044810">
    <property type="entry name" value="WRKY_plant"/>
</dbReference>
<name>A0A6V7NZC0_ANACO</name>
<accession>A0A6V7NZC0</accession>